<evidence type="ECO:0000313" key="2">
    <source>
        <dbReference type="Proteomes" id="UP000095229"/>
    </source>
</evidence>
<evidence type="ECO:0000313" key="1">
    <source>
        <dbReference type="EMBL" id="OEH46108.1"/>
    </source>
</evidence>
<reference evidence="1 2" key="1">
    <citation type="submission" date="2016-02" db="EMBL/GenBank/DDBJ databases">
        <title>Secondary metabolites in Legionella.</title>
        <authorList>
            <person name="Tobias N.J."/>
            <person name="Bode H.B."/>
        </authorList>
    </citation>
    <scope>NUCLEOTIDE SEQUENCE [LARGE SCALE GENOMIC DNA]</scope>
    <source>
        <strain evidence="1 2">DSM 19216</strain>
    </source>
</reference>
<dbReference type="EMBL" id="LSOG01000075">
    <property type="protein sequence ID" value="OEH46108.1"/>
    <property type="molecule type" value="Genomic_DNA"/>
</dbReference>
<protein>
    <submittedName>
        <fullName evidence="1">Uncharacterized protein</fullName>
    </submittedName>
</protein>
<proteinExistence type="predicted"/>
<accession>A0A1E5JPZ3</accession>
<comment type="caution">
    <text evidence="1">The sequence shown here is derived from an EMBL/GenBank/DDBJ whole genome shotgun (WGS) entry which is preliminary data.</text>
</comment>
<keyword evidence="2" id="KW-1185">Reference proteome</keyword>
<dbReference type="PATRIC" id="fig|45071.6.peg.2105"/>
<name>A0A1E5JPZ3_9GAMM</name>
<gene>
    <name evidence="1" type="ORF">lpari_02911</name>
</gene>
<dbReference type="Proteomes" id="UP000095229">
    <property type="component" value="Unassembled WGS sequence"/>
</dbReference>
<sequence>MIFFKVVRVFFRIVKVRLFIDSKSDGLRLIFLAIVDGNIGVDGGDVHFINCVAC</sequence>
<dbReference type="AlphaFoldDB" id="A0A1E5JPZ3"/>
<organism evidence="1 2">
    <name type="scientific">Legionella parisiensis</name>
    <dbReference type="NCBI Taxonomy" id="45071"/>
    <lineage>
        <taxon>Bacteria</taxon>
        <taxon>Pseudomonadati</taxon>
        <taxon>Pseudomonadota</taxon>
        <taxon>Gammaproteobacteria</taxon>
        <taxon>Legionellales</taxon>
        <taxon>Legionellaceae</taxon>
        <taxon>Legionella</taxon>
    </lineage>
</organism>